<accession>A0A9P4TQU4</accession>
<feature type="region of interest" description="Disordered" evidence="1">
    <location>
        <begin position="130"/>
        <end position="149"/>
    </location>
</feature>
<keyword evidence="3" id="KW-1185">Reference proteome</keyword>
<protein>
    <submittedName>
        <fullName evidence="2">Uncharacterized protein</fullName>
    </submittedName>
</protein>
<evidence type="ECO:0000313" key="2">
    <source>
        <dbReference type="EMBL" id="KAF2269933.1"/>
    </source>
</evidence>
<sequence length="190" mass="21139">MREACLFPGLFDVTSHRSRQCCGRVLTIRCALWDSLHVNEECQANVHRFSTRSAVSLGAEVMDDACCKHRLHAIASRRFAVWYIHGSAYRANNTCNGIWKMRNWLSCAARSVGMSRHKELARWRPINNGTSRADVAKDSKPDAHADASRGRVEMHIVMWIKILGPGPAPHAFDSGTAHSGGQSGQHGLDY</sequence>
<comment type="caution">
    <text evidence="2">The sequence shown here is derived from an EMBL/GenBank/DDBJ whole genome shotgun (WGS) entry which is preliminary data.</text>
</comment>
<reference evidence="3" key="1">
    <citation type="journal article" date="2020" name="Stud. Mycol.">
        <title>101 Dothideomycetes genomes: A test case for predicting lifestyles and emergence of pathogens.</title>
        <authorList>
            <person name="Haridas S."/>
            <person name="Albert R."/>
            <person name="Binder M."/>
            <person name="Bloem J."/>
            <person name="LaButti K."/>
            <person name="Salamov A."/>
            <person name="Andreopoulos B."/>
            <person name="Baker S."/>
            <person name="Barry K."/>
            <person name="Bills G."/>
            <person name="Bluhm B."/>
            <person name="Cannon C."/>
            <person name="Castanera R."/>
            <person name="Culley D."/>
            <person name="Daum C."/>
            <person name="Ezra D."/>
            <person name="Gonzalez J."/>
            <person name="Henrissat B."/>
            <person name="Kuo A."/>
            <person name="Liang C."/>
            <person name="Lipzen A."/>
            <person name="Lutzoni F."/>
            <person name="Magnuson J."/>
            <person name="Mondo S."/>
            <person name="Nolan M."/>
            <person name="Ohm R."/>
            <person name="Pangilinan J."/>
            <person name="Park H.-J."/>
            <person name="Ramirez L."/>
            <person name="Alfaro M."/>
            <person name="Sun H."/>
            <person name="Tritt A."/>
            <person name="Yoshinaga Y."/>
            <person name="Zwiers L.-H."/>
            <person name="Turgeon B."/>
            <person name="Goodwin S."/>
            <person name="Spatafora J."/>
            <person name="Crous P."/>
            <person name="Grigoriev I."/>
        </authorList>
    </citation>
    <scope>NUCLEOTIDE SEQUENCE [LARGE SCALE GENOMIC DNA]</scope>
    <source>
        <strain evidence="3">CBS 304.66</strain>
    </source>
</reference>
<gene>
    <name evidence="2" type="ORF">CC78DRAFT_574817</name>
</gene>
<organism evidence="2 3">
    <name type="scientific">Lojkania enalia</name>
    <dbReference type="NCBI Taxonomy" id="147567"/>
    <lineage>
        <taxon>Eukaryota</taxon>
        <taxon>Fungi</taxon>
        <taxon>Dikarya</taxon>
        <taxon>Ascomycota</taxon>
        <taxon>Pezizomycotina</taxon>
        <taxon>Dothideomycetes</taxon>
        <taxon>Pleosporomycetidae</taxon>
        <taxon>Pleosporales</taxon>
        <taxon>Pleosporales incertae sedis</taxon>
        <taxon>Lojkania</taxon>
    </lineage>
</organism>
<feature type="compositionally biased region" description="Basic and acidic residues" evidence="1">
    <location>
        <begin position="134"/>
        <end position="149"/>
    </location>
</feature>
<evidence type="ECO:0000256" key="1">
    <source>
        <dbReference type="SAM" id="MobiDB-lite"/>
    </source>
</evidence>
<dbReference type="EMBL" id="ML986581">
    <property type="protein sequence ID" value="KAF2269933.1"/>
    <property type="molecule type" value="Genomic_DNA"/>
</dbReference>
<feature type="region of interest" description="Disordered" evidence="1">
    <location>
        <begin position="171"/>
        <end position="190"/>
    </location>
</feature>
<evidence type="ECO:0000313" key="3">
    <source>
        <dbReference type="Proteomes" id="UP000800093"/>
    </source>
</evidence>
<dbReference type="AlphaFoldDB" id="A0A9P4TQU4"/>
<proteinExistence type="predicted"/>
<name>A0A9P4TQU4_9PLEO</name>
<dbReference type="Proteomes" id="UP000800093">
    <property type="component" value="Unassembled WGS sequence"/>
</dbReference>